<dbReference type="PANTHER" id="PTHR42682:SF5">
    <property type="entry name" value="HYDROGENASE-4 COMPONENT F"/>
    <property type="match status" value="1"/>
</dbReference>
<evidence type="ECO:0000256" key="3">
    <source>
        <dbReference type="ARBA" id="ARBA00022692"/>
    </source>
</evidence>
<organism evidence="10 11">
    <name type="scientific">Candidatus Abzuiibacterium crystallinum</name>
    <dbReference type="NCBI Taxonomy" id="1974748"/>
    <lineage>
        <taxon>Bacteria</taxon>
        <taxon>Pseudomonadati</taxon>
        <taxon>Candidatus Omnitrophota</taxon>
        <taxon>Candidatus Abzuiibacterium</taxon>
    </lineage>
</organism>
<dbReference type="GO" id="GO:0016491">
    <property type="term" value="F:oxidoreductase activity"/>
    <property type="evidence" value="ECO:0007669"/>
    <property type="project" value="UniProtKB-KW"/>
</dbReference>
<dbReference type="GO" id="GO:0005886">
    <property type="term" value="C:plasma membrane"/>
    <property type="evidence" value="ECO:0007669"/>
    <property type="project" value="UniProtKB-SubCell"/>
</dbReference>
<feature type="transmembrane region" description="Helical" evidence="8">
    <location>
        <begin position="436"/>
        <end position="461"/>
    </location>
</feature>
<feature type="transmembrane region" description="Helical" evidence="8">
    <location>
        <begin position="227"/>
        <end position="247"/>
    </location>
</feature>
<name>A0A2H0LL74_9BACT</name>
<dbReference type="InterPro" id="IPR001750">
    <property type="entry name" value="ND/Mrp_TM"/>
</dbReference>
<evidence type="ECO:0000256" key="2">
    <source>
        <dbReference type="ARBA" id="ARBA00022475"/>
    </source>
</evidence>
<feature type="transmembrane region" description="Helical" evidence="8">
    <location>
        <begin position="259"/>
        <end position="281"/>
    </location>
</feature>
<evidence type="ECO:0000313" key="10">
    <source>
        <dbReference type="EMBL" id="PIQ85159.1"/>
    </source>
</evidence>
<dbReference type="Pfam" id="PF00361">
    <property type="entry name" value="Proton_antipo_M"/>
    <property type="match status" value="1"/>
</dbReference>
<protein>
    <submittedName>
        <fullName evidence="10">Hydrogenase</fullName>
    </submittedName>
</protein>
<feature type="transmembrane region" description="Helical" evidence="8">
    <location>
        <begin position="356"/>
        <end position="375"/>
    </location>
</feature>
<evidence type="ECO:0000256" key="1">
    <source>
        <dbReference type="ARBA" id="ARBA00004651"/>
    </source>
</evidence>
<evidence type="ECO:0000256" key="4">
    <source>
        <dbReference type="ARBA" id="ARBA00022989"/>
    </source>
</evidence>
<keyword evidence="3 7" id="KW-0812">Transmembrane</keyword>
<evidence type="ECO:0000313" key="11">
    <source>
        <dbReference type="Proteomes" id="UP000230859"/>
    </source>
</evidence>
<evidence type="ECO:0000256" key="7">
    <source>
        <dbReference type="RuleBase" id="RU000320"/>
    </source>
</evidence>
<gene>
    <name evidence="10" type="ORF">COV74_09960</name>
</gene>
<proteinExistence type="predicted"/>
<keyword evidence="2" id="KW-1003">Cell membrane</keyword>
<keyword evidence="6 8" id="KW-0472">Membrane</keyword>
<feature type="transmembrane region" description="Helical" evidence="8">
    <location>
        <begin position="148"/>
        <end position="168"/>
    </location>
</feature>
<evidence type="ECO:0000259" key="9">
    <source>
        <dbReference type="Pfam" id="PF00361"/>
    </source>
</evidence>
<sequence length="474" mass="51233">MIFLILGLPFAGGGLDLILPTNRLRNWILFLIALAHLGCVVSFWLIPPPAVINGFLALDSFSIIILSVISILFFAVSLYAAGYVQNEKGRSNRIFTACLLFLLFSMTLVTMSQHLGLFWIAMEATTLMCAPLIYFHHRPQALEATWKYLVIGSVGIALALLGTFFLAISALEIKSLLLSDLISQAASLSVPWLKLAIVFLTVGYGTKMGLVPMHSWKPDAYGEAPGPVGALLAGAVTNCAFLAFLRMSQICHAADQAEFLKPILLAIGIASMALASFFMLGQIDFNRLLAYSSIEHMGILILGLGLGGLGIYGSLFHAVNNAFSKGLIFLVSGNLYQQYRTKRIGNIQGVLKSFPFTGGLLVVALLAVTGIPPFGTFFSEFMILNAALATAHYSLAFFYLLFLSIVFVAMSSVVLKMARGLPENREVELNPNQKESWITTVSPLFLAGIALLLGLCVPSFLNQALQKSSAFLGG</sequence>
<feature type="transmembrane region" description="Helical" evidence="8">
    <location>
        <begin position="117"/>
        <end position="136"/>
    </location>
</feature>
<dbReference type="AlphaFoldDB" id="A0A2H0LL74"/>
<keyword evidence="5" id="KW-0560">Oxidoreductase</keyword>
<comment type="caution">
    <text evidence="10">The sequence shown here is derived from an EMBL/GenBank/DDBJ whole genome shotgun (WGS) entry which is preliminary data.</text>
</comment>
<keyword evidence="4 8" id="KW-1133">Transmembrane helix</keyword>
<feature type="transmembrane region" description="Helical" evidence="8">
    <location>
        <begin position="94"/>
        <end position="111"/>
    </location>
</feature>
<dbReference type="PRINTS" id="PR01434">
    <property type="entry name" value="NADHDHGNASE5"/>
</dbReference>
<comment type="subcellular location">
    <subcellularLocation>
        <location evidence="1">Cell membrane</location>
        <topology evidence="1">Multi-pass membrane protein</topology>
    </subcellularLocation>
    <subcellularLocation>
        <location evidence="7">Membrane</location>
        <topology evidence="7">Multi-pass membrane protein</topology>
    </subcellularLocation>
</comment>
<accession>A0A2H0LL74</accession>
<evidence type="ECO:0000256" key="5">
    <source>
        <dbReference type="ARBA" id="ARBA00023002"/>
    </source>
</evidence>
<evidence type="ECO:0000256" key="6">
    <source>
        <dbReference type="ARBA" id="ARBA00023136"/>
    </source>
</evidence>
<reference evidence="10 11" key="1">
    <citation type="submission" date="2017-09" db="EMBL/GenBank/DDBJ databases">
        <title>Depth-based differentiation of microbial function through sediment-hosted aquifers and enrichment of novel symbionts in the deep terrestrial subsurface.</title>
        <authorList>
            <person name="Probst A.J."/>
            <person name="Ladd B."/>
            <person name="Jarett J.K."/>
            <person name="Geller-Mcgrath D.E."/>
            <person name="Sieber C.M."/>
            <person name="Emerson J.B."/>
            <person name="Anantharaman K."/>
            <person name="Thomas B.C."/>
            <person name="Malmstrom R."/>
            <person name="Stieglmeier M."/>
            <person name="Klingl A."/>
            <person name="Woyke T."/>
            <person name="Ryan C.M."/>
            <person name="Banfield J.F."/>
        </authorList>
    </citation>
    <scope>NUCLEOTIDE SEQUENCE [LARGE SCALE GENOMIC DNA]</scope>
    <source>
        <strain evidence="10">CG11_big_fil_rev_8_21_14_0_20_45_26</strain>
    </source>
</reference>
<feature type="domain" description="NADH:quinone oxidoreductase/Mrp antiporter transmembrane" evidence="9">
    <location>
        <begin position="112"/>
        <end position="398"/>
    </location>
</feature>
<evidence type="ECO:0000256" key="8">
    <source>
        <dbReference type="SAM" id="Phobius"/>
    </source>
</evidence>
<feature type="transmembrane region" description="Helical" evidence="8">
    <location>
        <begin position="61"/>
        <end position="82"/>
    </location>
</feature>
<feature type="transmembrane region" description="Helical" evidence="8">
    <location>
        <begin position="27"/>
        <end position="46"/>
    </location>
</feature>
<feature type="transmembrane region" description="Helical" evidence="8">
    <location>
        <begin position="288"/>
        <end position="312"/>
    </location>
</feature>
<dbReference type="InterPro" id="IPR052175">
    <property type="entry name" value="ComplexI-like_HydComp"/>
</dbReference>
<dbReference type="PANTHER" id="PTHR42682">
    <property type="entry name" value="HYDROGENASE-4 COMPONENT F"/>
    <property type="match status" value="1"/>
</dbReference>
<dbReference type="Proteomes" id="UP000230859">
    <property type="component" value="Unassembled WGS sequence"/>
</dbReference>
<feature type="transmembrane region" description="Helical" evidence="8">
    <location>
        <begin position="395"/>
        <end position="415"/>
    </location>
</feature>
<dbReference type="EMBL" id="PCVY01000074">
    <property type="protein sequence ID" value="PIQ85159.1"/>
    <property type="molecule type" value="Genomic_DNA"/>
</dbReference>